<feature type="binding site" evidence="2">
    <location>
        <position position="104"/>
    </location>
    <ligand>
        <name>Fe cation</name>
        <dbReference type="ChEBI" id="CHEBI:24875"/>
    </ligand>
</feature>
<dbReference type="Pfam" id="PF05726">
    <property type="entry name" value="Pirin_C"/>
    <property type="match status" value="1"/>
</dbReference>
<dbReference type="PANTHER" id="PTHR13903">
    <property type="entry name" value="PIRIN-RELATED"/>
    <property type="match status" value="1"/>
</dbReference>
<keyword evidence="2" id="KW-0408">Iron</keyword>
<dbReference type="PANTHER" id="PTHR13903:SF8">
    <property type="entry name" value="PIRIN"/>
    <property type="match status" value="1"/>
</dbReference>
<feature type="domain" description="Pirin N-terminal" evidence="4">
    <location>
        <begin position="22"/>
        <end position="122"/>
    </location>
</feature>
<keyword evidence="2" id="KW-0479">Metal-binding</keyword>
<feature type="binding site" evidence="2">
    <location>
        <position position="62"/>
    </location>
    <ligand>
        <name>Fe cation</name>
        <dbReference type="ChEBI" id="CHEBI:24875"/>
    </ligand>
</feature>
<organism evidence="6 7">
    <name type="scientific">Candidatus Raymondbacteria bacterium RIFOXYD12_FULL_49_13</name>
    <dbReference type="NCBI Taxonomy" id="1817890"/>
    <lineage>
        <taxon>Bacteria</taxon>
        <taxon>Raymondiibacteriota</taxon>
    </lineage>
</organism>
<dbReference type="AlphaFoldDB" id="A0A1F7F5H1"/>
<dbReference type="InterPro" id="IPR011051">
    <property type="entry name" value="RmlC_Cupin_sf"/>
</dbReference>
<name>A0A1F7F5H1_UNCRA</name>
<feature type="binding site" evidence="2">
    <location>
        <position position="60"/>
    </location>
    <ligand>
        <name>Fe cation</name>
        <dbReference type="ChEBI" id="CHEBI:24875"/>
    </ligand>
</feature>
<evidence type="ECO:0000256" key="1">
    <source>
        <dbReference type="ARBA" id="ARBA00008416"/>
    </source>
</evidence>
<dbReference type="PIRSF" id="PIRSF006232">
    <property type="entry name" value="Pirin"/>
    <property type="match status" value="1"/>
</dbReference>
<dbReference type="Gene3D" id="2.60.120.10">
    <property type="entry name" value="Jelly Rolls"/>
    <property type="match status" value="2"/>
</dbReference>
<protein>
    <recommendedName>
        <fullName evidence="8">Pirin</fullName>
    </recommendedName>
</protein>
<accession>A0A1F7F5H1</accession>
<sequence>MNKIRPVKEVLHSKPTMEGAGVRLNRVFGYHEVPRLDPFLLLDHFGSDNPDDYMAGFPWHPHRGIETVTYMLSGRVEHGDSMGNSGVIGSGDVQWMTAGSGIVHQEMPKQEEGFMQGFQLWVNLPAAKKMMAPRYRDVNHDTIPEVTLDNGIQIKIVSGSIGNSNGPVKDIVVDPSFFDISIPPKALFTHHFPKEHTVIAYIYDGKGNFDFEKEALFGKGQAILFGHDDSVSIYAGAETLRFLLIAGKPINEPVAWYGPIVMNTQEELDLAFREYEDSTFLKKSA</sequence>
<feature type="binding site" evidence="2">
    <location>
        <position position="106"/>
    </location>
    <ligand>
        <name>Fe cation</name>
        <dbReference type="ChEBI" id="CHEBI:24875"/>
    </ligand>
</feature>
<dbReference type="CDD" id="cd02247">
    <property type="entry name" value="cupin_pirin_C"/>
    <property type="match status" value="1"/>
</dbReference>
<dbReference type="CDD" id="cd02909">
    <property type="entry name" value="cupin_pirin_N"/>
    <property type="match status" value="1"/>
</dbReference>
<dbReference type="InterPro" id="IPR003829">
    <property type="entry name" value="Pirin_N_dom"/>
</dbReference>
<evidence type="ECO:0000313" key="7">
    <source>
        <dbReference type="Proteomes" id="UP000179243"/>
    </source>
</evidence>
<dbReference type="InterPro" id="IPR008778">
    <property type="entry name" value="Pirin_C_dom"/>
</dbReference>
<evidence type="ECO:0008006" key="8">
    <source>
        <dbReference type="Google" id="ProtNLM"/>
    </source>
</evidence>
<feature type="domain" description="Pirin C-terminal" evidence="5">
    <location>
        <begin position="178"/>
        <end position="280"/>
    </location>
</feature>
<evidence type="ECO:0000259" key="4">
    <source>
        <dbReference type="Pfam" id="PF02678"/>
    </source>
</evidence>
<dbReference type="Pfam" id="PF02678">
    <property type="entry name" value="Pirin"/>
    <property type="match status" value="1"/>
</dbReference>
<dbReference type="EMBL" id="MFYX01000118">
    <property type="protein sequence ID" value="OGK01832.1"/>
    <property type="molecule type" value="Genomic_DNA"/>
</dbReference>
<gene>
    <name evidence="6" type="ORF">A2519_03150</name>
</gene>
<evidence type="ECO:0000256" key="2">
    <source>
        <dbReference type="PIRSR" id="PIRSR006232-1"/>
    </source>
</evidence>
<comment type="caution">
    <text evidence="6">The sequence shown here is derived from an EMBL/GenBank/DDBJ whole genome shotgun (WGS) entry which is preliminary data.</text>
</comment>
<proteinExistence type="inferred from homology"/>
<reference evidence="6 7" key="1">
    <citation type="journal article" date="2016" name="Nat. Commun.">
        <title>Thousands of microbial genomes shed light on interconnected biogeochemical processes in an aquifer system.</title>
        <authorList>
            <person name="Anantharaman K."/>
            <person name="Brown C.T."/>
            <person name="Hug L.A."/>
            <person name="Sharon I."/>
            <person name="Castelle C.J."/>
            <person name="Probst A.J."/>
            <person name="Thomas B.C."/>
            <person name="Singh A."/>
            <person name="Wilkins M.J."/>
            <person name="Karaoz U."/>
            <person name="Brodie E.L."/>
            <person name="Williams K.H."/>
            <person name="Hubbard S.S."/>
            <person name="Banfield J.F."/>
        </authorList>
    </citation>
    <scope>NUCLEOTIDE SEQUENCE [LARGE SCALE GENOMIC DNA]</scope>
</reference>
<comment type="similarity">
    <text evidence="1 3">Belongs to the pirin family.</text>
</comment>
<dbReference type="GO" id="GO:0046872">
    <property type="term" value="F:metal ion binding"/>
    <property type="evidence" value="ECO:0007669"/>
    <property type="project" value="UniProtKB-KW"/>
</dbReference>
<dbReference type="SUPFAM" id="SSF51182">
    <property type="entry name" value="RmlC-like cupins"/>
    <property type="match status" value="1"/>
</dbReference>
<dbReference type="InterPro" id="IPR012093">
    <property type="entry name" value="Pirin"/>
</dbReference>
<evidence type="ECO:0000259" key="5">
    <source>
        <dbReference type="Pfam" id="PF05726"/>
    </source>
</evidence>
<dbReference type="Proteomes" id="UP000179243">
    <property type="component" value="Unassembled WGS sequence"/>
</dbReference>
<evidence type="ECO:0000256" key="3">
    <source>
        <dbReference type="RuleBase" id="RU003457"/>
    </source>
</evidence>
<comment type="cofactor">
    <cofactor evidence="2">
        <name>Fe cation</name>
        <dbReference type="ChEBI" id="CHEBI:24875"/>
    </cofactor>
    <text evidence="2">Binds 1 Fe cation per subunit.</text>
</comment>
<evidence type="ECO:0000313" key="6">
    <source>
        <dbReference type="EMBL" id="OGK01832.1"/>
    </source>
</evidence>
<dbReference type="InterPro" id="IPR014710">
    <property type="entry name" value="RmlC-like_jellyroll"/>
</dbReference>